<comment type="pathway">
    <text evidence="1">Cofactor biosynthesis; 5,6,7,8-tetrahydromethanopterin biosynthesis.</text>
</comment>
<proteinExistence type="inferred from homology"/>
<comment type="function">
    <text evidence="1">Catalyzes the conversion of 7,8-dihydroneopterin (H2Neo) to 6-hydroxymethyl-7,8-dihydropterin (6-HMD).</text>
</comment>
<gene>
    <name evidence="1" type="primary">mptD</name>
    <name evidence="3" type="ORF">J422_01228</name>
</gene>
<name>N6VTX5_9EURY</name>
<evidence type="ECO:0000313" key="3">
    <source>
        <dbReference type="EMBL" id="ENN96621.1"/>
    </source>
</evidence>
<dbReference type="AlphaFoldDB" id="N6VTX5"/>
<dbReference type="GO" id="GO:0004150">
    <property type="term" value="F:dihydroneopterin aldolase activity"/>
    <property type="evidence" value="ECO:0007669"/>
    <property type="project" value="UniProtKB-UniRule"/>
</dbReference>
<dbReference type="UniPathway" id="UPA00065"/>
<evidence type="ECO:0000256" key="1">
    <source>
        <dbReference type="HAMAP-Rule" id="MF_02130"/>
    </source>
</evidence>
<comment type="similarity">
    <text evidence="1">Belongs to the archaeal dihydroneopterin aldolase family.</text>
</comment>
<sequence length="121" mass="14281">MRVEEEELFNKYFKNLSQRERAIFEGGIKLGAIFHQFIGTPVSKKNKDLLERAIEESIKNQPFVYDIKVKIKNVSERYKALSEDMLDVDLIIKVSNVKAYLKLEYVKELSYPLMYVKKVEE</sequence>
<accession>N6VTX5</accession>
<dbReference type="OrthoDB" id="132689at2157"/>
<comment type="caution">
    <text evidence="3">The sequence shown here is derived from an EMBL/GenBank/DDBJ whole genome shotgun (WGS) entry which is preliminary data.</text>
</comment>
<dbReference type="Proteomes" id="UP000053695">
    <property type="component" value="Unassembled WGS sequence"/>
</dbReference>
<dbReference type="RefSeq" id="WP_004589911.1">
    <property type="nucleotide sequence ID" value="NZ_APMM01000008.1"/>
</dbReference>
<dbReference type="Pfam" id="PF04038">
    <property type="entry name" value="DHNA"/>
    <property type="match status" value="1"/>
</dbReference>
<dbReference type="EMBL" id="APMM01000008">
    <property type="protein sequence ID" value="ENN96621.1"/>
    <property type="molecule type" value="Genomic_DNA"/>
</dbReference>
<protein>
    <recommendedName>
        <fullName evidence="1">Dihydroneopterin aldolase</fullName>
        <shortName evidence="1">DHNA</shortName>
        <ecNumber evidence="1">4.1.2.25</ecNumber>
    </recommendedName>
    <alternativeName>
        <fullName evidence="1">7,8-dihydroneopterin aldolase</fullName>
    </alternativeName>
</protein>
<dbReference type="HAMAP" id="MF_02130">
    <property type="entry name" value="DHNA_arch"/>
    <property type="match status" value="1"/>
</dbReference>
<comment type="catalytic activity">
    <reaction evidence="1">
        <text>7,8-dihydroneopterin = 6-hydroxymethyl-7,8-dihydropterin + glycolaldehyde</text>
        <dbReference type="Rhea" id="RHEA:10540"/>
        <dbReference type="ChEBI" id="CHEBI:17001"/>
        <dbReference type="ChEBI" id="CHEBI:17071"/>
        <dbReference type="ChEBI" id="CHEBI:44841"/>
        <dbReference type="EC" id="4.1.2.25"/>
    </reaction>
</comment>
<dbReference type="SUPFAM" id="SSF143560">
    <property type="entry name" value="MK0786-like"/>
    <property type="match status" value="1"/>
</dbReference>
<keyword evidence="1" id="KW-0456">Lyase</keyword>
<dbReference type="STRING" id="1069083.GCA_000371805_00043"/>
<dbReference type="InterPro" id="IPR007181">
    <property type="entry name" value="MtpD_C"/>
</dbReference>
<dbReference type="PATRIC" id="fig|1069083.5.peg.240"/>
<feature type="binding site" evidence="1">
    <location>
        <position position="114"/>
    </location>
    <ligand>
        <name>substrate</name>
    </ligand>
</feature>
<reference evidence="3 4" key="1">
    <citation type="journal article" date="2013" name="Genome Announc.">
        <title>Draft Genome Sequence of a Highly Flagellated, Fast-Swimming Archaeon, Methanocaldococcus villosus Strain KIN24-T80 (DSM 22612).</title>
        <authorList>
            <person name="Thennarasu S."/>
            <person name="Polireddy D."/>
            <person name="Antony A."/>
            <person name="Yada M.R."/>
            <person name="Algarawi S."/>
            <person name="Sivakumar N."/>
        </authorList>
    </citation>
    <scope>NUCLEOTIDE SEQUENCE [LARGE SCALE GENOMIC DNA]</scope>
    <source>
        <strain evidence="3 4">KIN24-T80</strain>
    </source>
</reference>
<dbReference type="EC" id="4.1.2.25" evidence="1"/>
<evidence type="ECO:0000259" key="2">
    <source>
        <dbReference type="Pfam" id="PF04038"/>
    </source>
</evidence>
<dbReference type="InterPro" id="IPR027508">
    <property type="entry name" value="DHN_aldolase_MptD"/>
</dbReference>
<dbReference type="InterPro" id="IPR036839">
    <property type="entry name" value="MptD_sf"/>
</dbReference>
<organism evidence="3 4">
    <name type="scientific">Methanocaldococcus villosus KIN24-T80</name>
    <dbReference type="NCBI Taxonomy" id="1069083"/>
    <lineage>
        <taxon>Archaea</taxon>
        <taxon>Methanobacteriati</taxon>
        <taxon>Methanobacteriota</taxon>
        <taxon>Methanomada group</taxon>
        <taxon>Methanococci</taxon>
        <taxon>Methanococcales</taxon>
        <taxon>Methanocaldococcaceae</taxon>
        <taxon>Methanocaldococcus</taxon>
    </lineage>
</organism>
<keyword evidence="4" id="KW-1185">Reference proteome</keyword>
<comment type="subunit">
    <text evidence="1">Homotetramer.</text>
</comment>
<feature type="binding site" evidence="1">
    <location>
        <position position="25"/>
    </location>
    <ligand>
        <name>substrate</name>
    </ligand>
</feature>
<dbReference type="Gene3D" id="3.30.1300.20">
    <property type="entry name" value="7,8-dihydroneopterin aldolase (MptD)"/>
    <property type="match status" value="1"/>
</dbReference>
<dbReference type="GO" id="GO:2001118">
    <property type="term" value="P:tetrahydromethanopterin biosynthetic process"/>
    <property type="evidence" value="ECO:0007669"/>
    <property type="project" value="UniProtKB-UniRule"/>
</dbReference>
<feature type="domain" description="Dihydroneopterin aldolase MtpD C-terminal" evidence="2">
    <location>
        <begin position="18"/>
        <end position="117"/>
    </location>
</feature>
<evidence type="ECO:0000313" key="4">
    <source>
        <dbReference type="Proteomes" id="UP000053695"/>
    </source>
</evidence>